<accession>A0AA95B756</accession>
<dbReference type="PANTHER" id="PTHR32309">
    <property type="entry name" value="TYROSINE-PROTEIN KINASE"/>
    <property type="match status" value="1"/>
</dbReference>
<gene>
    <name evidence="9" type="ORF">FZC74_07915</name>
</gene>
<keyword evidence="4 7" id="KW-0812">Transmembrane</keyword>
<comment type="similarity">
    <text evidence="2">Belongs to the CpsC/CapA family.</text>
</comment>
<name>A0AA95B756_9BACI</name>
<feature type="transmembrane region" description="Helical" evidence="7">
    <location>
        <begin position="166"/>
        <end position="185"/>
    </location>
</feature>
<reference evidence="9 10" key="1">
    <citation type="submission" date="2019-08" db="EMBL/GenBank/DDBJ databases">
        <title>Bacillus genomes from the desert of Cuatro Cienegas, Coahuila.</title>
        <authorList>
            <person name="Olmedo-Alvarez G."/>
        </authorList>
    </citation>
    <scope>NUCLEOTIDE SEQUENCE [LARGE SCALE GENOMIC DNA]</scope>
    <source>
        <strain evidence="9 10">CH88_3T</strain>
    </source>
</reference>
<dbReference type="Proteomes" id="UP000323393">
    <property type="component" value="Unassembled WGS sequence"/>
</dbReference>
<evidence type="ECO:0000256" key="6">
    <source>
        <dbReference type="ARBA" id="ARBA00023136"/>
    </source>
</evidence>
<dbReference type="PANTHER" id="PTHR32309:SF31">
    <property type="entry name" value="CAPSULAR EXOPOLYSACCHARIDE FAMILY"/>
    <property type="match status" value="1"/>
</dbReference>
<evidence type="ECO:0000256" key="3">
    <source>
        <dbReference type="ARBA" id="ARBA00022475"/>
    </source>
</evidence>
<evidence type="ECO:0000256" key="4">
    <source>
        <dbReference type="ARBA" id="ARBA00022692"/>
    </source>
</evidence>
<keyword evidence="6 7" id="KW-0472">Membrane</keyword>
<sequence length="240" mass="26681">MDSHGNKEIEIGKIIKLLIKKSWIIVLFVIVTTGASVIYSNFTKPTPLYQTSASLLIQDSASIINTLQVFIKEPPVMEAVIEELELERSMEGLANQINVQTVQDSQIVKIYAIDSDPYRSAEIANTTAKIFKEQVASTLNFNSIEILYPAVVKENQPPINPESNRLIMFGMVLGGIIGIGFVFLMDSLDNKIRSERDIENLLEIPVLGTVSKYNKKTLTANKEKKVEAYVRGDVSESKTG</sequence>
<evidence type="ECO:0000259" key="8">
    <source>
        <dbReference type="Pfam" id="PF02706"/>
    </source>
</evidence>
<dbReference type="InterPro" id="IPR003856">
    <property type="entry name" value="LPS_length_determ_N"/>
</dbReference>
<keyword evidence="5 7" id="KW-1133">Transmembrane helix</keyword>
<dbReference type="RefSeq" id="WP_148965519.1">
    <property type="nucleotide sequence ID" value="NZ_VTEU01000002.1"/>
</dbReference>
<dbReference type="AlphaFoldDB" id="A0AA95B756"/>
<evidence type="ECO:0000256" key="2">
    <source>
        <dbReference type="ARBA" id="ARBA00006683"/>
    </source>
</evidence>
<dbReference type="EMBL" id="VTEU01000002">
    <property type="protein sequence ID" value="TYS60066.1"/>
    <property type="molecule type" value="Genomic_DNA"/>
</dbReference>
<dbReference type="Pfam" id="PF02706">
    <property type="entry name" value="Wzz"/>
    <property type="match status" value="1"/>
</dbReference>
<evidence type="ECO:0000313" key="10">
    <source>
        <dbReference type="Proteomes" id="UP000323393"/>
    </source>
</evidence>
<feature type="transmembrane region" description="Helical" evidence="7">
    <location>
        <begin position="23"/>
        <end position="42"/>
    </location>
</feature>
<evidence type="ECO:0000256" key="1">
    <source>
        <dbReference type="ARBA" id="ARBA00004651"/>
    </source>
</evidence>
<organism evidence="9 10">
    <name type="scientific">Sutcliffiella horikoshii</name>
    <dbReference type="NCBI Taxonomy" id="79883"/>
    <lineage>
        <taxon>Bacteria</taxon>
        <taxon>Bacillati</taxon>
        <taxon>Bacillota</taxon>
        <taxon>Bacilli</taxon>
        <taxon>Bacillales</taxon>
        <taxon>Bacillaceae</taxon>
        <taxon>Sutcliffiella</taxon>
    </lineage>
</organism>
<evidence type="ECO:0000313" key="9">
    <source>
        <dbReference type="EMBL" id="TYS60066.1"/>
    </source>
</evidence>
<feature type="domain" description="Polysaccharide chain length determinant N-terminal" evidence="8">
    <location>
        <begin position="8"/>
        <end position="66"/>
    </location>
</feature>
<evidence type="ECO:0000256" key="7">
    <source>
        <dbReference type="SAM" id="Phobius"/>
    </source>
</evidence>
<dbReference type="InterPro" id="IPR050445">
    <property type="entry name" value="Bact_polysacc_biosynth/exp"/>
</dbReference>
<comment type="subcellular location">
    <subcellularLocation>
        <location evidence="1">Cell membrane</location>
        <topology evidence="1">Multi-pass membrane protein</topology>
    </subcellularLocation>
</comment>
<proteinExistence type="inferred from homology"/>
<keyword evidence="3" id="KW-1003">Cell membrane</keyword>
<comment type="caution">
    <text evidence="9">The sequence shown here is derived from an EMBL/GenBank/DDBJ whole genome shotgun (WGS) entry which is preliminary data.</text>
</comment>
<evidence type="ECO:0000256" key="5">
    <source>
        <dbReference type="ARBA" id="ARBA00022989"/>
    </source>
</evidence>
<dbReference type="GO" id="GO:0005886">
    <property type="term" value="C:plasma membrane"/>
    <property type="evidence" value="ECO:0007669"/>
    <property type="project" value="UniProtKB-SubCell"/>
</dbReference>
<protein>
    <recommendedName>
        <fullName evidence="8">Polysaccharide chain length determinant N-terminal domain-containing protein</fullName>
    </recommendedName>
</protein>